<dbReference type="CDD" id="cd19531">
    <property type="entry name" value="LCL_NRPS-like"/>
    <property type="match status" value="1"/>
</dbReference>
<dbReference type="PROSITE" id="PS52004">
    <property type="entry name" value="KS3_2"/>
    <property type="match status" value="1"/>
</dbReference>
<evidence type="ECO:0000256" key="11">
    <source>
        <dbReference type="SAM" id="MobiDB-lite"/>
    </source>
</evidence>
<proteinExistence type="inferred from homology"/>
<gene>
    <name evidence="14" type="ORF">BJ965_006633</name>
</gene>
<evidence type="ECO:0000256" key="9">
    <source>
        <dbReference type="ARBA" id="ARBA00023268"/>
    </source>
</evidence>
<keyword evidence="7" id="KW-0443">Lipid metabolism</keyword>
<dbReference type="InterPro" id="IPR016035">
    <property type="entry name" value="Acyl_Trfase/lysoPLipase"/>
</dbReference>
<evidence type="ECO:0000313" key="15">
    <source>
        <dbReference type="Proteomes" id="UP000565089"/>
    </source>
</evidence>
<dbReference type="SUPFAM" id="SSF53901">
    <property type="entry name" value="Thiolase-like"/>
    <property type="match status" value="1"/>
</dbReference>
<dbReference type="InterPro" id="IPR032821">
    <property type="entry name" value="PKS_assoc"/>
</dbReference>
<evidence type="ECO:0000256" key="2">
    <source>
        <dbReference type="ARBA" id="ARBA00006432"/>
    </source>
</evidence>
<dbReference type="PROSITE" id="PS00455">
    <property type="entry name" value="AMP_BINDING"/>
    <property type="match status" value="1"/>
</dbReference>
<dbReference type="GO" id="GO:0005737">
    <property type="term" value="C:cytoplasm"/>
    <property type="evidence" value="ECO:0007669"/>
    <property type="project" value="TreeGrafter"/>
</dbReference>
<dbReference type="InterPro" id="IPR049490">
    <property type="entry name" value="C883_1060-like_KR_N"/>
</dbReference>
<evidence type="ECO:0000256" key="1">
    <source>
        <dbReference type="ARBA" id="ARBA00001957"/>
    </source>
</evidence>
<dbReference type="InterPro" id="IPR000873">
    <property type="entry name" value="AMP-dep_synth/lig_dom"/>
</dbReference>
<comment type="similarity">
    <text evidence="2">Belongs to the ATP-dependent AMP-binding enzyme family.</text>
</comment>
<dbReference type="GO" id="GO:0071770">
    <property type="term" value="P:DIM/DIP cell wall layer assembly"/>
    <property type="evidence" value="ECO:0007669"/>
    <property type="project" value="TreeGrafter"/>
</dbReference>
<dbReference type="Gene3D" id="3.30.300.30">
    <property type="match status" value="1"/>
</dbReference>
<dbReference type="SUPFAM" id="SSF56801">
    <property type="entry name" value="Acetyl-CoA synthetase-like"/>
    <property type="match status" value="1"/>
</dbReference>
<dbReference type="InterPro" id="IPR014043">
    <property type="entry name" value="Acyl_transferase_dom"/>
</dbReference>
<name>A0A7W7DTN2_9ACTN</name>
<dbReference type="InterPro" id="IPR016039">
    <property type="entry name" value="Thiolase-like"/>
</dbReference>
<dbReference type="FunFam" id="3.40.47.10:FF:000042">
    <property type="entry name" value="Polyketide synthase Pks13"/>
    <property type="match status" value="1"/>
</dbReference>
<dbReference type="SUPFAM" id="SSF51735">
    <property type="entry name" value="NAD(P)-binding Rossmann-fold domains"/>
    <property type="match status" value="2"/>
</dbReference>
<dbReference type="Gene3D" id="3.30.559.10">
    <property type="entry name" value="Chloramphenicol acetyltransferase-like domain"/>
    <property type="match status" value="1"/>
</dbReference>
<dbReference type="Pfam" id="PF00501">
    <property type="entry name" value="AMP-binding"/>
    <property type="match status" value="1"/>
</dbReference>
<protein>
    <submittedName>
        <fullName evidence="14">Amino acid adenylation domain-containing protein</fullName>
    </submittedName>
</protein>
<keyword evidence="8" id="KW-0045">Antibiotic biosynthesis</keyword>
<dbReference type="Pfam" id="PF13193">
    <property type="entry name" value="AMP-binding_C"/>
    <property type="match status" value="1"/>
</dbReference>
<dbReference type="SUPFAM" id="SSF55048">
    <property type="entry name" value="Probable ACP-binding domain of malonyl-CoA ACP transacylase"/>
    <property type="match status" value="1"/>
</dbReference>
<dbReference type="SUPFAM" id="SSF52151">
    <property type="entry name" value="FabD/lysophospholipase-like"/>
    <property type="match status" value="1"/>
</dbReference>
<dbReference type="FunFam" id="1.10.1200.10:FF:000016">
    <property type="entry name" value="Non-ribosomal peptide synthase"/>
    <property type="match status" value="1"/>
</dbReference>
<dbReference type="CDD" id="cd05930">
    <property type="entry name" value="A_NRPS"/>
    <property type="match status" value="1"/>
</dbReference>
<evidence type="ECO:0000256" key="6">
    <source>
        <dbReference type="ARBA" id="ARBA00022832"/>
    </source>
</evidence>
<keyword evidence="4" id="KW-0597">Phosphoprotein</keyword>
<evidence type="ECO:0000313" key="14">
    <source>
        <dbReference type="EMBL" id="MBB4716751.1"/>
    </source>
</evidence>
<feature type="domain" description="Carrier" evidence="12">
    <location>
        <begin position="1464"/>
        <end position="1539"/>
    </location>
</feature>
<dbReference type="Pfam" id="PF16197">
    <property type="entry name" value="KAsynt_C_assoc"/>
    <property type="match status" value="1"/>
</dbReference>
<dbReference type="CDD" id="cd00833">
    <property type="entry name" value="PKS"/>
    <property type="match status" value="1"/>
</dbReference>
<dbReference type="Gene3D" id="3.40.50.720">
    <property type="entry name" value="NAD(P)-binding Rossmann-like Domain"/>
    <property type="match status" value="1"/>
</dbReference>
<dbReference type="GO" id="GO:0017000">
    <property type="term" value="P:antibiotic biosynthetic process"/>
    <property type="evidence" value="ECO:0007669"/>
    <property type="project" value="UniProtKB-KW"/>
</dbReference>
<dbReference type="SMART" id="SM00823">
    <property type="entry name" value="PKS_PP"/>
    <property type="match status" value="1"/>
</dbReference>
<dbReference type="Gene3D" id="2.30.38.10">
    <property type="entry name" value="Luciferase, Domain 3"/>
    <property type="match status" value="1"/>
</dbReference>
<dbReference type="Gene3D" id="3.40.50.980">
    <property type="match status" value="2"/>
</dbReference>
<dbReference type="GeneID" id="95798596"/>
<dbReference type="Pfam" id="PF00668">
    <property type="entry name" value="Condensation"/>
    <property type="match status" value="1"/>
</dbReference>
<dbReference type="Pfam" id="PF00109">
    <property type="entry name" value="ketoacyl-synt"/>
    <property type="match status" value="1"/>
</dbReference>
<dbReference type="Gene3D" id="3.40.50.1820">
    <property type="entry name" value="alpha/beta hydrolase"/>
    <property type="match status" value="1"/>
</dbReference>
<evidence type="ECO:0000259" key="13">
    <source>
        <dbReference type="PROSITE" id="PS52004"/>
    </source>
</evidence>
<dbReference type="InterPro" id="IPR006162">
    <property type="entry name" value="Ppantetheine_attach_site"/>
</dbReference>
<dbReference type="InterPro" id="IPR057326">
    <property type="entry name" value="KR_dom"/>
</dbReference>
<reference evidence="14 15" key="1">
    <citation type="submission" date="2020-08" db="EMBL/GenBank/DDBJ databases">
        <title>Sequencing the genomes of 1000 actinobacteria strains.</title>
        <authorList>
            <person name="Klenk H.-P."/>
        </authorList>
    </citation>
    <scope>NUCLEOTIDE SEQUENCE [LARGE SCALE GENOMIC DNA]</scope>
    <source>
        <strain evidence="14 15">DSM 40483</strain>
    </source>
</reference>
<dbReference type="NCBIfam" id="TIGR01733">
    <property type="entry name" value="AA-adenyl-dom"/>
    <property type="match status" value="1"/>
</dbReference>
<dbReference type="EMBL" id="JACHMS010000001">
    <property type="protein sequence ID" value="MBB4716751.1"/>
    <property type="molecule type" value="Genomic_DNA"/>
</dbReference>
<dbReference type="GO" id="GO:0044550">
    <property type="term" value="P:secondary metabolite biosynthetic process"/>
    <property type="evidence" value="ECO:0007669"/>
    <property type="project" value="UniProtKB-ARBA"/>
</dbReference>
<evidence type="ECO:0000256" key="5">
    <source>
        <dbReference type="ARBA" id="ARBA00022679"/>
    </source>
</evidence>
<evidence type="ECO:0000256" key="4">
    <source>
        <dbReference type="ARBA" id="ARBA00022553"/>
    </source>
</evidence>
<dbReference type="InterPro" id="IPR025110">
    <property type="entry name" value="AMP-bd_C"/>
</dbReference>
<keyword evidence="15" id="KW-1185">Reference proteome</keyword>
<dbReference type="Pfam" id="PF00698">
    <property type="entry name" value="Acyl_transf_1"/>
    <property type="match status" value="1"/>
</dbReference>
<dbReference type="InterPro" id="IPR016036">
    <property type="entry name" value="Malonyl_transacylase_ACP-bd"/>
</dbReference>
<keyword evidence="3" id="KW-0596">Phosphopantetheine</keyword>
<dbReference type="InterPro" id="IPR050091">
    <property type="entry name" value="PKS_NRPS_Biosynth_Enz"/>
</dbReference>
<dbReference type="SMART" id="SM00827">
    <property type="entry name" value="PKS_AT"/>
    <property type="match status" value="1"/>
</dbReference>
<dbReference type="SUPFAM" id="SSF47336">
    <property type="entry name" value="ACP-like"/>
    <property type="match status" value="2"/>
</dbReference>
<evidence type="ECO:0000256" key="8">
    <source>
        <dbReference type="ARBA" id="ARBA00023194"/>
    </source>
</evidence>
<dbReference type="CDD" id="cd08953">
    <property type="entry name" value="KR_2_SDR_x"/>
    <property type="match status" value="1"/>
</dbReference>
<dbReference type="PANTHER" id="PTHR43775">
    <property type="entry name" value="FATTY ACID SYNTHASE"/>
    <property type="match status" value="1"/>
</dbReference>
<dbReference type="GO" id="GO:0005886">
    <property type="term" value="C:plasma membrane"/>
    <property type="evidence" value="ECO:0007669"/>
    <property type="project" value="TreeGrafter"/>
</dbReference>
<dbReference type="SMART" id="SM00822">
    <property type="entry name" value="PKS_KR"/>
    <property type="match status" value="1"/>
</dbReference>
<dbReference type="SUPFAM" id="SSF52777">
    <property type="entry name" value="CoA-dependent acyltransferases"/>
    <property type="match status" value="2"/>
</dbReference>
<dbReference type="GO" id="GO:0031177">
    <property type="term" value="F:phosphopantetheine binding"/>
    <property type="evidence" value="ECO:0007669"/>
    <property type="project" value="InterPro"/>
</dbReference>
<keyword evidence="5" id="KW-0808">Transferase</keyword>
<comment type="similarity">
    <text evidence="10">In the C-terminal section; belongs to the NRP synthetase family.</text>
</comment>
<dbReference type="Gene3D" id="3.40.47.10">
    <property type="match status" value="1"/>
</dbReference>
<dbReference type="Pfam" id="PF21394">
    <property type="entry name" value="Beta-ketacyl_N"/>
    <property type="match status" value="1"/>
</dbReference>
<dbReference type="Pfam" id="PF08659">
    <property type="entry name" value="KR"/>
    <property type="match status" value="1"/>
</dbReference>
<dbReference type="Gene3D" id="3.30.559.30">
    <property type="entry name" value="Nonribosomal peptide synthetase, condensation domain"/>
    <property type="match status" value="1"/>
</dbReference>
<keyword evidence="9" id="KW-0511">Multifunctional enzyme</keyword>
<dbReference type="InterPro" id="IPR009081">
    <property type="entry name" value="PP-bd_ACP"/>
</dbReference>
<dbReference type="Pfam" id="PF02801">
    <property type="entry name" value="Ketoacyl-synt_C"/>
    <property type="match status" value="1"/>
</dbReference>
<dbReference type="InterPro" id="IPR045851">
    <property type="entry name" value="AMP-bd_C_sf"/>
</dbReference>
<dbReference type="InterPro" id="IPR013968">
    <property type="entry name" value="PKS_KR"/>
</dbReference>
<feature type="compositionally biased region" description="Basic and acidic residues" evidence="11">
    <location>
        <begin position="903"/>
        <end position="913"/>
    </location>
</feature>
<dbReference type="RefSeq" id="WP_184913960.1">
    <property type="nucleotide sequence ID" value="NZ_JACHMS010000001.1"/>
</dbReference>
<dbReference type="GO" id="GO:0004312">
    <property type="term" value="F:fatty acid synthase activity"/>
    <property type="evidence" value="ECO:0007669"/>
    <property type="project" value="TreeGrafter"/>
</dbReference>
<dbReference type="InterPro" id="IPR001242">
    <property type="entry name" value="Condensation_dom"/>
</dbReference>
<feature type="compositionally biased region" description="Low complexity" evidence="11">
    <location>
        <begin position="914"/>
        <end position="924"/>
    </location>
</feature>
<dbReference type="InterPro" id="IPR020806">
    <property type="entry name" value="PKS_PP-bd"/>
</dbReference>
<dbReference type="InterPro" id="IPR020841">
    <property type="entry name" value="PKS_Beta-ketoAc_synthase_dom"/>
</dbReference>
<accession>A0A7W7DTN2</accession>
<feature type="region of interest" description="Disordered" evidence="11">
    <location>
        <begin position="903"/>
        <end position="931"/>
    </location>
</feature>
<dbReference type="InterPro" id="IPR020845">
    <property type="entry name" value="AMP-binding_CS"/>
</dbReference>
<feature type="domain" description="Ketosynthase family 3 (KS3)" evidence="13">
    <location>
        <begin position="12"/>
        <end position="438"/>
    </location>
</feature>
<dbReference type="InterPro" id="IPR014031">
    <property type="entry name" value="Ketoacyl_synth_C"/>
</dbReference>
<dbReference type="Gene3D" id="3.40.366.10">
    <property type="entry name" value="Malonyl-Coenzyme A Acyl Carrier Protein, domain 2"/>
    <property type="match status" value="1"/>
</dbReference>
<evidence type="ECO:0000256" key="10">
    <source>
        <dbReference type="ARBA" id="ARBA00029443"/>
    </source>
</evidence>
<dbReference type="PANTHER" id="PTHR43775:SF37">
    <property type="entry name" value="SI:DKEY-61P9.11"/>
    <property type="match status" value="1"/>
</dbReference>
<dbReference type="FunFam" id="3.40.50.12780:FF:000012">
    <property type="entry name" value="Non-ribosomal peptide synthetase"/>
    <property type="match status" value="1"/>
</dbReference>
<dbReference type="InterPro" id="IPR029058">
    <property type="entry name" value="AB_hydrolase_fold"/>
</dbReference>
<dbReference type="Gene3D" id="1.10.1200.10">
    <property type="entry name" value="ACP-like"/>
    <property type="match status" value="1"/>
</dbReference>
<evidence type="ECO:0000259" key="12">
    <source>
        <dbReference type="PROSITE" id="PS50075"/>
    </source>
</evidence>
<dbReference type="GO" id="GO:0006633">
    <property type="term" value="P:fatty acid biosynthetic process"/>
    <property type="evidence" value="ECO:0007669"/>
    <property type="project" value="TreeGrafter"/>
</dbReference>
<dbReference type="InterPro" id="IPR010071">
    <property type="entry name" value="AA_adenyl_dom"/>
</dbReference>
<dbReference type="InterPro" id="IPR001227">
    <property type="entry name" value="Ac_transferase_dom_sf"/>
</dbReference>
<dbReference type="InterPro" id="IPR014030">
    <property type="entry name" value="Ketoacyl_synth_N"/>
</dbReference>
<dbReference type="InterPro" id="IPR036291">
    <property type="entry name" value="NAD(P)-bd_dom_sf"/>
</dbReference>
<dbReference type="Proteomes" id="UP000565089">
    <property type="component" value="Unassembled WGS sequence"/>
</dbReference>
<comment type="cofactor">
    <cofactor evidence="1">
        <name>pantetheine 4'-phosphate</name>
        <dbReference type="ChEBI" id="CHEBI:47942"/>
    </cofactor>
</comment>
<comment type="caution">
    <text evidence="14">The sequence shown here is derived from an EMBL/GenBank/DDBJ whole genome shotgun (WGS) entry which is preliminary data.</text>
</comment>
<dbReference type="InterPro" id="IPR036736">
    <property type="entry name" value="ACP-like_sf"/>
</dbReference>
<sequence>MSELNEPAEDTGSDIAVVGMACRFPGAPDVETFWANLRDGVESIRHFTPEELAELGVPPEVSGQPGFVPAGAPIDDPEGFDHRFWGYSPREAALLDPQQRLFLETAWAALEHAGHTTSDRSGTVGVYAGMGLSTYLLYNLLDHPDISDSDTQLAMLGNDKDFLSSRVSYHLDLRGPSMTVQTGCSTSLVAAHLACDSLLSYQCDLALVGGSTVVLPERTGYVHVPGGTASSDGRCRAFDAAGDGTVFGSGAGVLALKRLDDALEDGDTVYAVIKASAVNSDGANRVGFTAPSLDGQAEVVLRAQKIADVDPRTVTYVETHGTATKLGDPVEVAALTKAFRQGTDATGYCAIGSVKTNIGHLDAAAGAAGLIKTALALHHGKIPPSLNFDEPNPQIDFAASPFYVNTELVSWPDRDGPRRAGVSAFGFGGTNAHIVLEQAPALPPVPDDAGPQLLVLSARTPSALEETTARLARHLQERPDLTTRDVAHTLRQGRVPFEHRRALVVRDREDALAVLEGGDPTRLHEGAAARQDRPVAFMFAGLGDQYRGMGRDLYEGMPEFRTAVDECCDLLRPLLGLDLRDELRLRGPAVEAPASGGLDLRRMMFGGGEEDDPLQRTGLAHPALFVVEYALARLWQSLGVRPAALIGHSLGEYVAATVAGVFTLEDALSVVVARAKLFDEMPQGAMLAVPLGVEETTRHLDGDLAVALVNGPALTAVSGPVDEIEALERRLAGRRIAARRMRAERGFHSPMVAGMAAPLAEFIAGVPLAPPRIPLVSNVTGTWMTPEQATDPAYWARHSVSTVRFADGLATLCAERDRSLVEVGPGQSLSALAAEHLAGADPQARPVVVPSLRAVYDRRRPDDLSHLLDAIAQLWTTGAAVDWDALSDPAGHRRVGLPTYPFERTRCRFDPPGERSGPSRRPSGTARRDDPESWLLAPAWQSAPMPPPAPPRPAGEHWLLLAPVGQDGLPHPLALSVKDRATAAGHRVTVVVPGAPAPADGHRHGVDHRIDPADPGAYAELVAALDDDQWPAKVLHLWSVDPGGDDAEGIDPDGDPYTRGMHSLLWLSRALSARSAATPVDLWVVSHGLVGVERADRPRPEVATLLGAAKCVPQEYEGISVRCVDVAPEDIPGPGADELADRIIDVVAEAPDERLIAYRGRTRWVRTFQPLTLGTARSPLRGDGVYVITGGLGAVGLELADHLADMAASIVLTGRSAFPEEEEWDGWTARHGDDDPTSRRIRRLRAMRERGARVLVQRADVTDEAEMNRALAETERLLGPVTGVFHAAGIVGENAFAPIDTLDRRWLDGVMRAKVDGTRVLERTLAGREPEFVLLFSSNAALLGGLGTAGYTSACVFLDSFAQARAGRPGTRWISVDMEDWIPDEGLGRPMTSVTRYGVGVAEGVRLLSRIAESAEAGVTTIVTADLEERLDRWVRHPEVARRGRVPAGGARQPRPELSTAYTEPCDTTETVIADIWAEMLGVDKVGRDDDFYELGGHSLLATQIVSRARAALGVELSLLNLLRRPTVAGLADYVRGDESEAAAQDPIPVAPRDEALALSYGQQRFWIIDQLTPGNSVYNIPDVVRVEGPLDAEVLRSSLDDIVARHEALRTSFGLDGERPTQRIATDVSVPLPVTDLRDLPEGQRRRRWEELALAESRRPFDLTRAPLLRAALLRVGEEEHILLLTMHHSVSDAWSTGVFVRELGIHYAGRLGAATEEPPPLPVQYADYSAWQRARLDGPQREELVEYWRTQLAGAPQLVEFPPDHPRPAAQSFAGATVPLTLPGPLVKGLQQLGGSQGATLFMTLLAAFTFLLHRYSGERDVVVGSPIAGRTHPDVENLIGVFVNMLALRTDVDPGLSFRDLLERVKETTLGAYAHQELPFELVVEAVAPERSLGHGQLFQNVLVLQNAPLPPLDLAGLHLEQVPMPAVNAKFDLMIMLRETGDEAVGILEYATDLFTEETVRRIGAHFVSLLNKVVADPDRPLARIDLLSETERARVTGEWAHGPEGHVGRRSLPEMFREHAAATPDTVAVRDALDPAASLTFEEVEAASNQLARELRRRGVGAESRVAVCAERSPETIVLLLAVMKAGAAYVPLDPAYPKDRLRFMLADSGAELVLVAGEHRERLGEGPHTTRTVDVDALRQASADLPTAPLDLRIDPAQPAYVLYTSGSTGVPKGVIGLHGGMVNRLEWMWREFPFQPGEVLCQKTSLNFLDSFWEIFGPLCQGVPVVVLPQSLLMDLPALVAALAEHRVTRIVLVPSLLRALLDTVPDLAGELPALRLWVSSGEALPADLAGRFLKTLQGRTLLNLYGASEISADVTWHVLTDADVAAGKVPLGRPIAGTSAYLLDELMRPVPAGVAGDLYIGGPALGRGYVGRPDLTAERFVPNPFPDGPGGLLYRTGDRARFRSDGAIEYAGRSDQQAKVRGFRVEPAEVEQALLAHPALEQAVVTAEGEVLAAYYVAAEGQRADVEELRRHLHGRLPGYMVPTLFVPCAELPLTPSGKIDRRALSGLARTGARTATASSVAPRDDAERAVAVLWQETLGTTGPVGVHDDYWASGGYSLLATRFAVRVRETFGAAFPLDRFFADATVAGVVRTLRDDPDTGHEVDERAALLLRVAELSDSDLDRLLTQEDV</sequence>
<dbReference type="PROSITE" id="PS00012">
    <property type="entry name" value="PHOSPHOPANTETHEINE"/>
    <property type="match status" value="1"/>
</dbReference>
<dbReference type="FunFam" id="3.40.50.980:FF:000001">
    <property type="entry name" value="Non-ribosomal peptide synthetase"/>
    <property type="match status" value="1"/>
</dbReference>
<dbReference type="InterPro" id="IPR023213">
    <property type="entry name" value="CAT-like_dom_sf"/>
</dbReference>
<dbReference type="PROSITE" id="PS50075">
    <property type="entry name" value="CARRIER"/>
    <property type="match status" value="2"/>
</dbReference>
<dbReference type="Pfam" id="PF00550">
    <property type="entry name" value="PP-binding"/>
    <property type="match status" value="2"/>
</dbReference>
<evidence type="ECO:0000256" key="7">
    <source>
        <dbReference type="ARBA" id="ARBA00023098"/>
    </source>
</evidence>
<dbReference type="FunFam" id="3.30.559.10:FF:000012">
    <property type="entry name" value="Non-ribosomal peptide synthetase"/>
    <property type="match status" value="1"/>
</dbReference>
<dbReference type="Gene3D" id="3.30.70.3290">
    <property type="match status" value="1"/>
</dbReference>
<organism evidence="14 15">
    <name type="scientific">Streptomyces luteogriseus</name>
    <dbReference type="NCBI Taxonomy" id="68233"/>
    <lineage>
        <taxon>Bacteria</taxon>
        <taxon>Bacillati</taxon>
        <taxon>Actinomycetota</taxon>
        <taxon>Actinomycetes</taxon>
        <taxon>Kitasatosporales</taxon>
        <taxon>Streptomycetaceae</taxon>
        <taxon>Streptomyces</taxon>
    </lineage>
</organism>
<dbReference type="SMART" id="SM00825">
    <property type="entry name" value="PKS_KS"/>
    <property type="match status" value="1"/>
</dbReference>
<dbReference type="Gene3D" id="3.30.70.250">
    <property type="entry name" value="Malonyl-CoA ACP transacylase, ACP-binding"/>
    <property type="match status" value="1"/>
</dbReference>
<keyword evidence="6" id="KW-0276">Fatty acid metabolism</keyword>
<feature type="domain" description="Carrier" evidence="12">
    <location>
        <begin position="2530"/>
        <end position="2606"/>
    </location>
</feature>
<evidence type="ECO:0000256" key="3">
    <source>
        <dbReference type="ARBA" id="ARBA00022450"/>
    </source>
</evidence>